<proteinExistence type="predicted"/>
<name>A0A317D886_9ACTN</name>
<keyword evidence="2" id="KW-1185">Reference proteome</keyword>
<dbReference type="Proteomes" id="UP000245410">
    <property type="component" value="Unassembled WGS sequence"/>
</dbReference>
<dbReference type="EMBL" id="QGKR01000186">
    <property type="protein sequence ID" value="PWR08993.1"/>
    <property type="molecule type" value="Genomic_DNA"/>
</dbReference>
<gene>
    <name evidence="1" type="ORF">DKT68_13460</name>
</gene>
<comment type="caution">
    <text evidence="1">The sequence shown here is derived from an EMBL/GenBank/DDBJ whole genome shotgun (WGS) entry which is preliminary data.</text>
</comment>
<accession>A0A317D886</accession>
<dbReference type="RefSeq" id="WP_109817753.1">
    <property type="nucleotide sequence ID" value="NZ_QGKR01000186.1"/>
</dbReference>
<reference evidence="1 2" key="1">
    <citation type="submission" date="2018-05" db="EMBL/GenBank/DDBJ databases">
        <title>Micromonospora atacamensis sp. nov., a novel actinobacteria isolated from high altitude Atacama Desert soil.</title>
        <authorList>
            <person name="Carro L."/>
            <person name="Golinska P."/>
            <person name="Klenk H.-P."/>
            <person name="Goodfellow M."/>
        </authorList>
    </citation>
    <scope>NUCLEOTIDE SEQUENCE [LARGE SCALE GENOMIC DNA]</scope>
    <source>
        <strain evidence="1 2">5R2A7</strain>
    </source>
</reference>
<sequence>MLYVTGLLEAKVDASERRTAELLAETDAKVEGLQATIENVREDLVRSSQGISELVGQRLAEQRATQAAPFAALRGACSFADVVAALHRARELDLIPEFGVRVPLDNTGWYVHFPTPLEPEAAFLDVRIETGSLRVFVAHRWDPSYSPADLFVHVAEVLQQRRSWDGDQMYEPGQTFAHLADLLEAAFDAQRQGGRRRCGSSKHSRHLITKTTQLGAAGLHGSSPTTG</sequence>
<dbReference type="AlphaFoldDB" id="A0A317D886"/>
<organism evidence="1 2">
    <name type="scientific">Micromonospora acroterricola</name>
    <dbReference type="NCBI Taxonomy" id="2202421"/>
    <lineage>
        <taxon>Bacteria</taxon>
        <taxon>Bacillati</taxon>
        <taxon>Actinomycetota</taxon>
        <taxon>Actinomycetes</taxon>
        <taxon>Micromonosporales</taxon>
        <taxon>Micromonosporaceae</taxon>
        <taxon>Micromonospora</taxon>
    </lineage>
</organism>
<evidence type="ECO:0000313" key="1">
    <source>
        <dbReference type="EMBL" id="PWR08993.1"/>
    </source>
</evidence>
<evidence type="ECO:0000313" key="2">
    <source>
        <dbReference type="Proteomes" id="UP000245410"/>
    </source>
</evidence>
<protein>
    <submittedName>
        <fullName evidence="1">Uncharacterized protein</fullName>
    </submittedName>
</protein>